<comment type="similarity">
    <text evidence="1 5">Belongs to the pseudouridine synthase RsuA family.</text>
</comment>
<dbReference type="SMART" id="SM00363">
    <property type="entry name" value="S4"/>
    <property type="match status" value="1"/>
</dbReference>
<evidence type="ECO:0000256" key="3">
    <source>
        <dbReference type="ARBA" id="ARBA00023235"/>
    </source>
</evidence>
<dbReference type="GO" id="GO:0005829">
    <property type="term" value="C:cytosol"/>
    <property type="evidence" value="ECO:0007669"/>
    <property type="project" value="UniProtKB-ARBA"/>
</dbReference>
<evidence type="ECO:0000259" key="6">
    <source>
        <dbReference type="SMART" id="SM00363"/>
    </source>
</evidence>
<dbReference type="GO" id="GO:0003723">
    <property type="term" value="F:RNA binding"/>
    <property type="evidence" value="ECO:0007669"/>
    <property type="project" value="UniProtKB-KW"/>
</dbReference>
<dbReference type="InterPro" id="IPR050343">
    <property type="entry name" value="RsuA_PseudoU_synthase"/>
</dbReference>
<dbReference type="Pfam" id="PF00849">
    <property type="entry name" value="PseudoU_synth_2"/>
    <property type="match status" value="1"/>
</dbReference>
<sequence length="235" mass="26713">MDKMRLQKYIAECGVASRRKSEELIKQGRVKVNGIPVSEMGVKVSDEDVVEVDGRRISLEQKKVYIMLNKPVGYISSVRDQFSRNTVVDLIKGVKERIYPVGRLDYDTSGLLLLTNDGDFAFRLTHPKHEMKKTYIAEVEGVPDSNDIESFQNGLRIEDYVTSPAELTVLEKKKSSSMVKVVIHEGKNRQVRKMCDAIGHPVISLKRIAIGDLYLKGLPEGQWRYLKEEEIKMLG</sequence>
<gene>
    <name evidence="7" type="ORF">CDQ84_11860</name>
</gene>
<evidence type="ECO:0000313" key="8">
    <source>
        <dbReference type="Proteomes" id="UP000236151"/>
    </source>
</evidence>
<evidence type="ECO:0000256" key="4">
    <source>
        <dbReference type="PROSITE-ProRule" id="PRU00182"/>
    </source>
</evidence>
<evidence type="ECO:0000256" key="5">
    <source>
        <dbReference type="RuleBase" id="RU003887"/>
    </source>
</evidence>
<dbReference type="RefSeq" id="WP_103081954.1">
    <property type="nucleotide sequence ID" value="NZ_CP021850.1"/>
</dbReference>
<dbReference type="Gene3D" id="3.30.70.1560">
    <property type="entry name" value="Alpha-L RNA-binding motif"/>
    <property type="match status" value="1"/>
</dbReference>
<dbReference type="OrthoDB" id="9807213at2"/>
<dbReference type="InterPro" id="IPR020094">
    <property type="entry name" value="TruA/RsuA/RluB/E/F_N"/>
</dbReference>
<dbReference type="Gene3D" id="3.30.70.580">
    <property type="entry name" value="Pseudouridine synthase I, catalytic domain, N-terminal subdomain"/>
    <property type="match status" value="1"/>
</dbReference>
<dbReference type="PROSITE" id="PS01149">
    <property type="entry name" value="PSI_RSU"/>
    <property type="match status" value="1"/>
</dbReference>
<keyword evidence="2 4" id="KW-0694">RNA-binding</keyword>
<comment type="caution">
    <text evidence="7">The sequence shown here is derived from an EMBL/GenBank/DDBJ whole genome shotgun (WGS) entry which is preliminary data.</text>
</comment>
<dbReference type="EMBL" id="NIOJ01000031">
    <property type="protein sequence ID" value="PNT98042.1"/>
    <property type="molecule type" value="Genomic_DNA"/>
</dbReference>
<dbReference type="EC" id="5.4.99.-" evidence="5"/>
<dbReference type="PANTHER" id="PTHR47683">
    <property type="entry name" value="PSEUDOURIDINE SYNTHASE FAMILY PROTEIN-RELATED"/>
    <property type="match status" value="1"/>
</dbReference>
<dbReference type="PROSITE" id="PS50889">
    <property type="entry name" value="S4"/>
    <property type="match status" value="1"/>
</dbReference>
<reference evidence="7 8" key="1">
    <citation type="submission" date="2017-06" db="EMBL/GenBank/DDBJ databases">
        <title>Investigating the central metabolism of Clostridium thermosuccinogenes.</title>
        <authorList>
            <person name="Koendjbiharie J.G."/>
            <person name="van Kranenburg R."/>
        </authorList>
    </citation>
    <scope>NUCLEOTIDE SEQUENCE [LARGE SCALE GENOMIC DNA]</scope>
    <source>
        <strain evidence="7 8">DSM 5806</strain>
    </source>
</reference>
<dbReference type="Pfam" id="PF01479">
    <property type="entry name" value="S4"/>
    <property type="match status" value="1"/>
</dbReference>
<evidence type="ECO:0000256" key="2">
    <source>
        <dbReference type="ARBA" id="ARBA00022884"/>
    </source>
</evidence>
<dbReference type="GO" id="GO:0000455">
    <property type="term" value="P:enzyme-directed rRNA pseudouridine synthesis"/>
    <property type="evidence" value="ECO:0007669"/>
    <property type="project" value="UniProtKB-ARBA"/>
</dbReference>
<organism evidence="7 8">
    <name type="scientific">Clostridium thermosuccinogenes</name>
    <dbReference type="NCBI Taxonomy" id="84032"/>
    <lineage>
        <taxon>Bacteria</taxon>
        <taxon>Bacillati</taxon>
        <taxon>Bacillota</taxon>
        <taxon>Clostridia</taxon>
        <taxon>Eubacteriales</taxon>
        <taxon>Clostridiaceae</taxon>
        <taxon>Clostridium</taxon>
    </lineage>
</organism>
<dbReference type="InterPro" id="IPR036986">
    <property type="entry name" value="S4_RNA-bd_sf"/>
</dbReference>
<dbReference type="InterPro" id="IPR002942">
    <property type="entry name" value="S4_RNA-bd"/>
</dbReference>
<dbReference type="FunFam" id="3.10.290.10:FF:000003">
    <property type="entry name" value="Pseudouridine synthase"/>
    <property type="match status" value="1"/>
</dbReference>
<dbReference type="InterPro" id="IPR042092">
    <property type="entry name" value="PsdUridine_s_RsuA/RluB/E/F_cat"/>
</dbReference>
<dbReference type="FunFam" id="3.30.70.1560:FF:000001">
    <property type="entry name" value="Pseudouridine synthase"/>
    <property type="match status" value="1"/>
</dbReference>
<dbReference type="CDD" id="cd00165">
    <property type="entry name" value="S4"/>
    <property type="match status" value="1"/>
</dbReference>
<keyword evidence="3 5" id="KW-0413">Isomerase</keyword>
<dbReference type="SUPFAM" id="SSF55120">
    <property type="entry name" value="Pseudouridine synthase"/>
    <property type="match status" value="1"/>
</dbReference>
<accession>A0A2K2F2U8</accession>
<dbReference type="CDD" id="cd02870">
    <property type="entry name" value="PseudoU_synth_RsuA_like"/>
    <property type="match status" value="1"/>
</dbReference>
<dbReference type="AlphaFoldDB" id="A0A2K2F2U8"/>
<feature type="domain" description="RNA-binding S4" evidence="6">
    <location>
        <begin position="4"/>
        <end position="62"/>
    </location>
</feature>
<evidence type="ECO:0000313" key="7">
    <source>
        <dbReference type="EMBL" id="PNT98042.1"/>
    </source>
</evidence>
<dbReference type="InterPro" id="IPR000748">
    <property type="entry name" value="PsdUridine_synth_RsuA/RluB/E/F"/>
</dbReference>
<evidence type="ECO:0000256" key="1">
    <source>
        <dbReference type="ARBA" id="ARBA00008348"/>
    </source>
</evidence>
<dbReference type="Gene3D" id="3.10.290.10">
    <property type="entry name" value="RNA-binding S4 domain"/>
    <property type="match status" value="1"/>
</dbReference>
<dbReference type="InterPro" id="IPR020103">
    <property type="entry name" value="PsdUridine_synth_cat_dom_sf"/>
</dbReference>
<dbReference type="SUPFAM" id="SSF55174">
    <property type="entry name" value="Alpha-L RNA-binding motif"/>
    <property type="match status" value="1"/>
</dbReference>
<name>A0A2K2F2U8_9CLOT</name>
<dbReference type="GO" id="GO:0120159">
    <property type="term" value="F:rRNA pseudouridine synthase activity"/>
    <property type="evidence" value="ECO:0007669"/>
    <property type="project" value="UniProtKB-ARBA"/>
</dbReference>
<dbReference type="InterPro" id="IPR006145">
    <property type="entry name" value="PsdUridine_synth_RsuA/RluA"/>
</dbReference>
<dbReference type="KEGG" id="cthd:CDO33_07185"/>
<proteinExistence type="inferred from homology"/>
<keyword evidence="8" id="KW-1185">Reference proteome</keyword>
<dbReference type="InterPro" id="IPR018496">
    <property type="entry name" value="PsdUridine_synth_RsuA/RluB_CS"/>
</dbReference>
<protein>
    <recommendedName>
        <fullName evidence="5">Pseudouridine synthase</fullName>
        <ecNumber evidence="5">5.4.99.-</ecNumber>
    </recommendedName>
</protein>
<dbReference type="NCBIfam" id="TIGR00093">
    <property type="entry name" value="pseudouridine synthase"/>
    <property type="match status" value="1"/>
</dbReference>
<dbReference type="Proteomes" id="UP000236151">
    <property type="component" value="Unassembled WGS sequence"/>
</dbReference>
<dbReference type="PANTHER" id="PTHR47683:SF2">
    <property type="entry name" value="RNA-BINDING S4 DOMAIN-CONTAINING PROTEIN"/>
    <property type="match status" value="1"/>
</dbReference>